<dbReference type="GO" id="GO:0030466">
    <property type="term" value="P:silent mating-type cassette heterochromatin formation"/>
    <property type="evidence" value="ECO:0007669"/>
    <property type="project" value="TreeGrafter"/>
</dbReference>
<dbReference type="OrthoDB" id="2421327at2759"/>
<evidence type="ECO:0000259" key="1">
    <source>
        <dbReference type="Pfam" id="PF10383"/>
    </source>
</evidence>
<dbReference type="VEuPathDB" id="FungiDB:PTTG_12255"/>
<dbReference type="Pfam" id="PF10383">
    <property type="entry name" value="Clr2"/>
    <property type="match status" value="1"/>
</dbReference>
<evidence type="ECO:0000259" key="2">
    <source>
        <dbReference type="Pfam" id="PF16761"/>
    </source>
</evidence>
<dbReference type="AlphaFoldDB" id="A0A180H4T7"/>
<dbReference type="Pfam" id="PF16761">
    <property type="entry name" value="Clr2_transil"/>
    <property type="match status" value="1"/>
</dbReference>
<reference evidence="3" key="1">
    <citation type="submission" date="2009-11" db="EMBL/GenBank/DDBJ databases">
        <authorList>
            <consortium name="The Broad Institute Genome Sequencing Platform"/>
            <person name="Ward D."/>
            <person name="Feldgarden M."/>
            <person name="Earl A."/>
            <person name="Young S.K."/>
            <person name="Zeng Q."/>
            <person name="Koehrsen M."/>
            <person name="Alvarado L."/>
            <person name="Berlin A."/>
            <person name="Bochicchio J."/>
            <person name="Borenstein D."/>
            <person name="Chapman S.B."/>
            <person name="Chen Z."/>
            <person name="Engels R."/>
            <person name="Freedman E."/>
            <person name="Gellesch M."/>
            <person name="Goldberg J."/>
            <person name="Griggs A."/>
            <person name="Gujja S."/>
            <person name="Heilman E."/>
            <person name="Heiman D."/>
            <person name="Hepburn T."/>
            <person name="Howarth C."/>
            <person name="Jen D."/>
            <person name="Larson L."/>
            <person name="Lewis B."/>
            <person name="Mehta T."/>
            <person name="Park D."/>
            <person name="Pearson M."/>
            <person name="Roberts A."/>
            <person name="Saif S."/>
            <person name="Shea T."/>
            <person name="Shenoy N."/>
            <person name="Sisk P."/>
            <person name="Stolte C."/>
            <person name="Sykes S."/>
            <person name="Thomson T."/>
            <person name="Walk T."/>
            <person name="White J."/>
            <person name="Yandava C."/>
            <person name="Izard J."/>
            <person name="Baranova O.V."/>
            <person name="Blanton J.M."/>
            <person name="Tanner A.C."/>
            <person name="Dewhirst F.E."/>
            <person name="Haas B."/>
            <person name="Nusbaum C."/>
            <person name="Birren B."/>
        </authorList>
    </citation>
    <scope>NUCLEOTIDE SEQUENCE [LARGE SCALE GENOMIC DNA]</scope>
    <source>
        <strain evidence="3">1-1 BBBD Race 1</strain>
    </source>
</reference>
<name>A0A180H4T7_PUCT1</name>
<evidence type="ECO:0008006" key="6">
    <source>
        <dbReference type="Google" id="ProtNLM"/>
    </source>
</evidence>
<evidence type="ECO:0000313" key="4">
    <source>
        <dbReference type="EnsemblFungi" id="PTTG_12255-t43_1-p1"/>
    </source>
</evidence>
<reference evidence="3" key="2">
    <citation type="submission" date="2016-05" db="EMBL/GenBank/DDBJ databases">
        <title>Comparative analysis highlights variable genome content of wheat rusts and divergence of the mating loci.</title>
        <authorList>
            <person name="Cuomo C.A."/>
            <person name="Bakkeren G."/>
            <person name="Szabo L."/>
            <person name="Khalil H."/>
            <person name="Joly D."/>
            <person name="Goldberg J."/>
            <person name="Young S."/>
            <person name="Zeng Q."/>
            <person name="Fellers J."/>
        </authorList>
    </citation>
    <scope>NUCLEOTIDE SEQUENCE [LARGE SCALE GENOMIC DNA]</scope>
    <source>
        <strain evidence="3">1-1 BBBD Race 1</strain>
    </source>
</reference>
<evidence type="ECO:0000313" key="3">
    <source>
        <dbReference type="EMBL" id="OAV99831.1"/>
    </source>
</evidence>
<keyword evidence="5" id="KW-1185">Reference proteome</keyword>
<dbReference type="PANTHER" id="PTHR38046:SF1">
    <property type="entry name" value="CRYPTIC LOCI REGULATOR 2"/>
    <property type="match status" value="1"/>
</dbReference>
<feature type="domain" description="Cryptic loci regulator 2 N-terminal" evidence="2">
    <location>
        <begin position="106"/>
        <end position="171"/>
    </location>
</feature>
<dbReference type="EnsemblFungi" id="PTTG_12255-t43_1">
    <property type="protein sequence ID" value="PTTG_12255-t43_1-p1"/>
    <property type="gene ID" value="PTTG_12255"/>
</dbReference>
<gene>
    <name evidence="3" type="ORF">PTTG_12255</name>
</gene>
<dbReference type="InterPro" id="IPR018839">
    <property type="entry name" value="Tscrpt-silencing_Clr2_C"/>
</dbReference>
<dbReference type="Proteomes" id="UP000005240">
    <property type="component" value="Unassembled WGS sequence"/>
</dbReference>
<organism evidence="3">
    <name type="scientific">Puccinia triticina (isolate 1-1 / race 1 (BBBD))</name>
    <name type="common">Brown leaf rust fungus</name>
    <dbReference type="NCBI Taxonomy" id="630390"/>
    <lineage>
        <taxon>Eukaryota</taxon>
        <taxon>Fungi</taxon>
        <taxon>Dikarya</taxon>
        <taxon>Basidiomycota</taxon>
        <taxon>Pucciniomycotina</taxon>
        <taxon>Pucciniomycetes</taxon>
        <taxon>Pucciniales</taxon>
        <taxon>Pucciniaceae</taxon>
        <taxon>Puccinia</taxon>
    </lineage>
</organism>
<dbReference type="GO" id="GO:0070824">
    <property type="term" value="C:SHREC complex"/>
    <property type="evidence" value="ECO:0007669"/>
    <property type="project" value="InterPro"/>
</dbReference>
<feature type="domain" description="Cryptic loci regulator 2 C-terminal" evidence="1">
    <location>
        <begin position="423"/>
        <end position="563"/>
    </location>
</feature>
<dbReference type="GO" id="GO:0031934">
    <property type="term" value="C:mating-type region heterochromatin"/>
    <property type="evidence" value="ECO:0007669"/>
    <property type="project" value="TreeGrafter"/>
</dbReference>
<dbReference type="PANTHER" id="PTHR38046">
    <property type="entry name" value="CRYPTIC LOCI REGULATOR 2"/>
    <property type="match status" value="1"/>
</dbReference>
<reference evidence="4" key="4">
    <citation type="submission" date="2025-05" db="UniProtKB">
        <authorList>
            <consortium name="EnsemblFungi"/>
        </authorList>
    </citation>
    <scope>IDENTIFICATION</scope>
    <source>
        <strain evidence="4">isolate 1-1 / race 1 (BBBD)</strain>
    </source>
</reference>
<dbReference type="STRING" id="630390.A0A180H4T7"/>
<protein>
    <recommendedName>
        <fullName evidence="6">Cryptic loci regulator 2 N-terminal domain-containing protein</fullName>
    </recommendedName>
</protein>
<dbReference type="InterPro" id="IPR038986">
    <property type="entry name" value="Clr2"/>
</dbReference>
<dbReference type="EMBL" id="ADAS02000002">
    <property type="protein sequence ID" value="OAV99831.1"/>
    <property type="molecule type" value="Genomic_DNA"/>
</dbReference>
<proteinExistence type="predicted"/>
<accession>A0A180H4T7</accession>
<dbReference type="InterPro" id="IPR031915">
    <property type="entry name" value="Clr2_N"/>
</dbReference>
<reference evidence="4 5" key="3">
    <citation type="journal article" date="2017" name="G3 (Bethesda)">
        <title>Comparative analysis highlights variable genome content of wheat rusts and divergence of the mating loci.</title>
        <authorList>
            <person name="Cuomo C.A."/>
            <person name="Bakkeren G."/>
            <person name="Khalil H.B."/>
            <person name="Panwar V."/>
            <person name="Joly D."/>
            <person name="Linning R."/>
            <person name="Sakthikumar S."/>
            <person name="Song X."/>
            <person name="Adiconis X."/>
            <person name="Fan L."/>
            <person name="Goldberg J.M."/>
            <person name="Levin J.Z."/>
            <person name="Young S."/>
            <person name="Zeng Q."/>
            <person name="Anikster Y."/>
            <person name="Bruce M."/>
            <person name="Wang M."/>
            <person name="Yin C."/>
            <person name="McCallum B."/>
            <person name="Szabo L.J."/>
            <person name="Hulbert S."/>
            <person name="Chen X."/>
            <person name="Fellers J.P."/>
        </authorList>
    </citation>
    <scope>NUCLEOTIDE SEQUENCE</scope>
    <source>
        <strain evidence="5">Isolate 1-1 / race 1 (BBBD)</strain>
        <strain evidence="4">isolate 1-1 / race 1 (BBBD)</strain>
    </source>
</reference>
<sequence length="655" mass="74469">MEKPPIQKPTGLVVDNHGTWSRLPTKIRIARSNLIPRLCEISFLVSDGAFAEPFGTFVDNQRSQGIYSNHWTRARADSRVKKLWLKTLGQGLASHFSIARGRDKFSLSDFPKGYQLFYHVKNKNSSQTPYLFGYPTKSKLILKFRTATDFLPHLIWLASQDEKDRCKCKHCQSRGFVAPQPELEVKTLSAGSQTIQTARQNHGSQDDVPEINPNPPDLSLQEPVGNYRPLELVWCELDTKNLKIRLDCKYWPGICQKKQVKLEACEVVELSAQENQSDPKMMEQSHRDNLSTTWKVRNEVQKKHYWSVQLVGISDLVMRAESQLLPWLYRPFEESVWSVVSTGKLPVPNYLLDSNKPMPTLASLSNPVIGRLHFQLAIQIGAEIEGTWAPAEDSEDLDTTLEISSDKQSLPSNNFSMSHRMQCNSVWLGAERICSQDLVRLKLLENPHHTSLDIVSLDITSDQILFLHIHFFWKSPHSKSVIAGGRIFELVPHKSSEELAKNSGSRQSKNSWLRQCADLVPKGATLTSSDQLPPAPKGFHFSQITPDHSLHHLEISCIAGRYYSPKADHDRLGRLRNYFSTKNGLSSPTLKRDVKERASLLGIRSGQENFMRFSKARATRGEMLLEASRKSRKNMSSHFRRVKPATKNKMVKNRV</sequence>
<evidence type="ECO:0000313" key="5">
    <source>
        <dbReference type="Proteomes" id="UP000005240"/>
    </source>
</evidence>
<dbReference type="GO" id="GO:0033553">
    <property type="term" value="C:rDNA heterochromatin"/>
    <property type="evidence" value="ECO:0007669"/>
    <property type="project" value="TreeGrafter"/>
</dbReference>